<organism evidence="2 3">
    <name type="scientific">Araneus ventricosus</name>
    <name type="common">Orbweaver spider</name>
    <name type="synonym">Epeira ventricosa</name>
    <dbReference type="NCBI Taxonomy" id="182803"/>
    <lineage>
        <taxon>Eukaryota</taxon>
        <taxon>Metazoa</taxon>
        <taxon>Ecdysozoa</taxon>
        <taxon>Arthropoda</taxon>
        <taxon>Chelicerata</taxon>
        <taxon>Arachnida</taxon>
        <taxon>Araneae</taxon>
        <taxon>Araneomorphae</taxon>
        <taxon>Entelegynae</taxon>
        <taxon>Araneoidea</taxon>
        <taxon>Araneidae</taxon>
        <taxon>Araneus</taxon>
    </lineage>
</organism>
<dbReference type="EMBL" id="BGPR01073026">
    <property type="protein sequence ID" value="GBO45751.1"/>
    <property type="molecule type" value="Genomic_DNA"/>
</dbReference>
<protein>
    <submittedName>
        <fullName evidence="2">Uncharacterized protein</fullName>
    </submittedName>
</protein>
<name>A0A4Y2X832_ARAVE</name>
<accession>A0A4Y2X832</accession>
<dbReference type="AlphaFoldDB" id="A0A4Y2X832"/>
<feature type="compositionally biased region" description="Basic and acidic residues" evidence="1">
    <location>
        <begin position="130"/>
        <end position="142"/>
    </location>
</feature>
<sequence length="148" mass="16744">MERGQLDIVWRTVFFGGKADVRVTIRKKNWNCSGDMLRDDDRPICNEVASMVNASSAHCATRKRQIALETLSWGRAKEHLAGPPEAMIPHGVLIDREHRNLPQVRRQAKKSAGPPGRHAIAYGCDDEEPREFAQGRETDKRTSSWPLE</sequence>
<feature type="region of interest" description="Disordered" evidence="1">
    <location>
        <begin position="99"/>
        <end position="148"/>
    </location>
</feature>
<evidence type="ECO:0000313" key="2">
    <source>
        <dbReference type="EMBL" id="GBO45751.1"/>
    </source>
</evidence>
<evidence type="ECO:0000256" key="1">
    <source>
        <dbReference type="SAM" id="MobiDB-lite"/>
    </source>
</evidence>
<reference evidence="2 3" key="1">
    <citation type="journal article" date="2019" name="Sci. Rep.">
        <title>Orb-weaving spider Araneus ventricosus genome elucidates the spidroin gene catalogue.</title>
        <authorList>
            <person name="Kono N."/>
            <person name="Nakamura H."/>
            <person name="Ohtoshi R."/>
            <person name="Moran D.A.P."/>
            <person name="Shinohara A."/>
            <person name="Yoshida Y."/>
            <person name="Fujiwara M."/>
            <person name="Mori M."/>
            <person name="Tomita M."/>
            <person name="Arakawa K."/>
        </authorList>
    </citation>
    <scope>NUCLEOTIDE SEQUENCE [LARGE SCALE GENOMIC DNA]</scope>
</reference>
<keyword evidence="3" id="KW-1185">Reference proteome</keyword>
<comment type="caution">
    <text evidence="2">The sequence shown here is derived from an EMBL/GenBank/DDBJ whole genome shotgun (WGS) entry which is preliminary data.</text>
</comment>
<proteinExistence type="predicted"/>
<evidence type="ECO:0000313" key="3">
    <source>
        <dbReference type="Proteomes" id="UP000499080"/>
    </source>
</evidence>
<dbReference type="Proteomes" id="UP000499080">
    <property type="component" value="Unassembled WGS sequence"/>
</dbReference>
<gene>
    <name evidence="2" type="ORF">AVEN_227298_1</name>
</gene>